<accession>A0AAI9HTC8</accession>
<evidence type="ECO:0000313" key="1">
    <source>
        <dbReference type="EMBL" id="EMO9456697.1"/>
    </source>
</evidence>
<dbReference type="AlphaFoldDB" id="A0AAI9HTC8"/>
<dbReference type="EMBL" id="ABKJEP030000024">
    <property type="protein sequence ID" value="EMO9456697.1"/>
    <property type="molecule type" value="Genomic_DNA"/>
</dbReference>
<protein>
    <submittedName>
        <fullName evidence="1">Uncharacterized protein</fullName>
    </submittedName>
</protein>
<gene>
    <name evidence="1" type="ORF">PN925_002077</name>
</gene>
<organism evidence="1">
    <name type="scientific">Morganella morganii</name>
    <name type="common">Proteus morganii</name>
    <dbReference type="NCBI Taxonomy" id="582"/>
    <lineage>
        <taxon>Bacteria</taxon>
        <taxon>Pseudomonadati</taxon>
        <taxon>Pseudomonadota</taxon>
        <taxon>Gammaproteobacteria</taxon>
        <taxon>Enterobacterales</taxon>
        <taxon>Morganellaceae</taxon>
        <taxon>Morganella</taxon>
    </lineage>
</organism>
<comment type="caution">
    <text evidence="1">The sequence shown here is derived from an EMBL/GenBank/DDBJ whole genome shotgun (WGS) entry which is preliminary data.</text>
</comment>
<reference evidence="1" key="1">
    <citation type="submission" date="2024-02" db="EMBL/GenBank/DDBJ databases">
        <authorList>
            <consortium name="Clinical and Environmental Microbiology Branch: Whole genome sequencing antimicrobial resistance pathogens in the healthcare setting"/>
        </authorList>
    </citation>
    <scope>NUCLEOTIDE SEQUENCE</scope>
    <source>
        <strain evidence="1">2023KU-00017</strain>
    </source>
</reference>
<sequence length="115" mass="12870">MMSLNPTLVAMFIFSSFNETRVPLIVKDDTAQERIDFNVAGGGEIECADWIRELAIDIVEECDEVFTSKEGPGIWYYEVAEVIGAKIANDANEGHVYQCDIVKFALEQTTSWVNS</sequence>
<name>A0AAI9HTC8_MORMO</name>
<proteinExistence type="predicted"/>